<dbReference type="EMBL" id="LJZO01000002">
    <property type="protein sequence ID" value="ROW04389.1"/>
    <property type="molecule type" value="Genomic_DNA"/>
</dbReference>
<proteinExistence type="predicted"/>
<organism evidence="1 2">
    <name type="scientific">Cytospora chrysosperma</name>
    <name type="common">Cytospora canker fungus</name>
    <name type="synonym">Sphaeria chrysosperma</name>
    <dbReference type="NCBI Taxonomy" id="252740"/>
    <lineage>
        <taxon>Eukaryota</taxon>
        <taxon>Fungi</taxon>
        <taxon>Dikarya</taxon>
        <taxon>Ascomycota</taxon>
        <taxon>Pezizomycotina</taxon>
        <taxon>Sordariomycetes</taxon>
        <taxon>Sordariomycetidae</taxon>
        <taxon>Diaporthales</taxon>
        <taxon>Cytosporaceae</taxon>
        <taxon>Cytospora</taxon>
    </lineage>
</organism>
<dbReference type="AlphaFoldDB" id="A0A423WM58"/>
<reference evidence="1 2" key="1">
    <citation type="submission" date="2015-09" db="EMBL/GenBank/DDBJ databases">
        <title>Host preference determinants of Valsa canker pathogens revealed by comparative genomics.</title>
        <authorList>
            <person name="Yin Z."/>
            <person name="Huang L."/>
        </authorList>
    </citation>
    <scope>NUCLEOTIDE SEQUENCE [LARGE SCALE GENOMIC DNA]</scope>
    <source>
        <strain evidence="1 2">YSFL</strain>
    </source>
</reference>
<protein>
    <submittedName>
        <fullName evidence="1">Uncharacterized protein</fullName>
    </submittedName>
</protein>
<gene>
    <name evidence="1" type="ORF">VSDG_00737</name>
</gene>
<accession>A0A423WM58</accession>
<sequence>MAPSNYEQPGFWRDIALAMYEHWSPSKTDLGQITRTAKVTGGWEITVSGLYIILYKMSDRTTWDEKAHLDLLMAVLNNITLTKEEWDKVLVELRTKGYSYTPSAANFPPTVPDFYLSQTTTFYPPNTNRISAASSF</sequence>
<comment type="caution">
    <text evidence="1">The sequence shown here is derived from an EMBL/GenBank/DDBJ whole genome shotgun (WGS) entry which is preliminary data.</text>
</comment>
<dbReference type="Proteomes" id="UP000284375">
    <property type="component" value="Unassembled WGS sequence"/>
</dbReference>
<evidence type="ECO:0000313" key="2">
    <source>
        <dbReference type="Proteomes" id="UP000284375"/>
    </source>
</evidence>
<dbReference type="OrthoDB" id="4525115at2759"/>
<keyword evidence="2" id="KW-1185">Reference proteome</keyword>
<evidence type="ECO:0000313" key="1">
    <source>
        <dbReference type="EMBL" id="ROW04389.1"/>
    </source>
</evidence>
<name>A0A423WM58_CYTCH</name>